<feature type="transmembrane region" description="Helical" evidence="1">
    <location>
        <begin position="184"/>
        <end position="207"/>
    </location>
</feature>
<accession>A0A9X3SE84</accession>
<protein>
    <submittedName>
        <fullName evidence="3">HupE/UreJ family protein</fullName>
    </submittedName>
</protein>
<keyword evidence="1" id="KW-0812">Transmembrane</keyword>
<name>A0A9X3SE84_9ACTN</name>
<comment type="caution">
    <text evidence="3">The sequence shown here is derived from an EMBL/GenBank/DDBJ whole genome shotgun (WGS) entry which is preliminary data.</text>
</comment>
<keyword evidence="1" id="KW-0472">Membrane</keyword>
<evidence type="ECO:0000313" key="4">
    <source>
        <dbReference type="Proteomes" id="UP001147653"/>
    </source>
</evidence>
<dbReference type="InterPro" id="IPR032809">
    <property type="entry name" value="Put_HupE_UreJ"/>
</dbReference>
<keyword evidence="2" id="KW-0732">Signal</keyword>
<keyword evidence="1" id="KW-1133">Transmembrane helix</keyword>
<dbReference type="EMBL" id="JAPDDP010000082">
    <property type="protein sequence ID" value="MDA0184640.1"/>
    <property type="molecule type" value="Genomic_DNA"/>
</dbReference>
<feature type="signal peptide" evidence="2">
    <location>
        <begin position="1"/>
        <end position="20"/>
    </location>
</feature>
<proteinExistence type="predicted"/>
<gene>
    <name evidence="3" type="ORF">OJ997_30340</name>
</gene>
<keyword evidence="4" id="KW-1185">Reference proteome</keyword>
<evidence type="ECO:0000256" key="2">
    <source>
        <dbReference type="SAM" id="SignalP"/>
    </source>
</evidence>
<feature type="transmembrane region" description="Helical" evidence="1">
    <location>
        <begin position="157"/>
        <end position="177"/>
    </location>
</feature>
<reference evidence="3" key="1">
    <citation type="submission" date="2022-10" db="EMBL/GenBank/DDBJ databases">
        <title>The WGS of Solirubrobacter phytolaccae KCTC 29190.</title>
        <authorList>
            <person name="Jiang Z."/>
        </authorList>
    </citation>
    <scope>NUCLEOTIDE SEQUENCE</scope>
    <source>
        <strain evidence="3">KCTC 29190</strain>
    </source>
</reference>
<dbReference type="RefSeq" id="WP_270029095.1">
    <property type="nucleotide sequence ID" value="NZ_JAPDDP010000082.1"/>
</dbReference>
<dbReference type="Proteomes" id="UP001147653">
    <property type="component" value="Unassembled WGS sequence"/>
</dbReference>
<feature type="transmembrane region" description="Helical" evidence="1">
    <location>
        <begin position="263"/>
        <end position="288"/>
    </location>
</feature>
<sequence>MRTAVFALLLALLLPATAAAEVDKPGTSEVRQDGTRISWTLGIPGEELTSLAGGETKEQIAGYMANNVRMSVDAESCPGGMHEATPIRRDGVEPFARVEMRFSCPKEAGKFELVNETFVTNVTDYELGGASGTFRFDADHTLLESTSPKFPRWVRDGFESIIGGWEHVLFLAILLLGARGVREFGTLAATAVGATLVALVLAVEGIVNVPERTLELVTVASIVGVAALPVLGIRGRPQVYAVFVLALAHGLAVAVDVPTTDALLGFGLGVVAAEALVVSLAGALPLAWRALGRKPGAPAPGRERSAAR</sequence>
<evidence type="ECO:0000313" key="3">
    <source>
        <dbReference type="EMBL" id="MDA0184640.1"/>
    </source>
</evidence>
<dbReference type="AlphaFoldDB" id="A0A9X3SE84"/>
<evidence type="ECO:0000256" key="1">
    <source>
        <dbReference type="SAM" id="Phobius"/>
    </source>
</evidence>
<feature type="transmembrane region" description="Helical" evidence="1">
    <location>
        <begin position="239"/>
        <end position="257"/>
    </location>
</feature>
<feature type="chain" id="PRO_5040775131" evidence="2">
    <location>
        <begin position="21"/>
        <end position="308"/>
    </location>
</feature>
<dbReference type="Pfam" id="PF13795">
    <property type="entry name" value="HupE_UreJ_2"/>
    <property type="match status" value="1"/>
</dbReference>
<organism evidence="3 4">
    <name type="scientific">Solirubrobacter phytolaccae</name>
    <dbReference type="NCBI Taxonomy" id="1404360"/>
    <lineage>
        <taxon>Bacteria</taxon>
        <taxon>Bacillati</taxon>
        <taxon>Actinomycetota</taxon>
        <taxon>Thermoleophilia</taxon>
        <taxon>Solirubrobacterales</taxon>
        <taxon>Solirubrobacteraceae</taxon>
        <taxon>Solirubrobacter</taxon>
    </lineage>
</organism>
<feature type="transmembrane region" description="Helical" evidence="1">
    <location>
        <begin position="213"/>
        <end position="232"/>
    </location>
</feature>